<comment type="caution">
    <text evidence="2">The sequence shown here is derived from an EMBL/GenBank/DDBJ whole genome shotgun (WGS) entry which is preliminary data.</text>
</comment>
<evidence type="ECO:0000313" key="2">
    <source>
        <dbReference type="EMBL" id="ERP31941.1"/>
    </source>
</evidence>
<dbReference type="InterPro" id="IPR048640">
    <property type="entry name" value="MgtC-like_C"/>
</dbReference>
<dbReference type="OrthoDB" id="9811198at2"/>
<organism evidence="2 3">
    <name type="scientific">Chitinivibrio alkaliphilus ACht1</name>
    <dbReference type="NCBI Taxonomy" id="1313304"/>
    <lineage>
        <taxon>Bacteria</taxon>
        <taxon>Pseudomonadati</taxon>
        <taxon>Fibrobacterota</taxon>
        <taxon>Chitinivibrionia</taxon>
        <taxon>Chitinivibrionales</taxon>
        <taxon>Chitinivibrionaceae</taxon>
        <taxon>Chitinivibrio</taxon>
    </lineage>
</organism>
<dbReference type="EMBL" id="ASJR01000008">
    <property type="protein sequence ID" value="ERP31941.1"/>
    <property type="molecule type" value="Genomic_DNA"/>
</dbReference>
<reference evidence="2 3" key="1">
    <citation type="journal article" date="2013" name="Environ. Microbiol.">
        <title>Genome analysis of Chitinivibrio alkaliphilus gen. nov., sp. nov., a novel extremely haloalkaliphilic anaerobic chitinolytic bacterium from the candidate phylum Termite Group 3.</title>
        <authorList>
            <person name="Sorokin D.Y."/>
            <person name="Gumerov V.M."/>
            <person name="Rakitin A.L."/>
            <person name="Beletsky A.V."/>
            <person name="Damste J.S."/>
            <person name="Muyzer G."/>
            <person name="Mardanov A.V."/>
            <person name="Ravin N.V."/>
        </authorList>
    </citation>
    <scope>NUCLEOTIDE SEQUENCE [LARGE SCALE GENOMIC DNA]</scope>
    <source>
        <strain evidence="2 3">ACht1</strain>
    </source>
</reference>
<dbReference type="AlphaFoldDB" id="U7D8P4"/>
<evidence type="ECO:0000313" key="3">
    <source>
        <dbReference type="Proteomes" id="UP000017148"/>
    </source>
</evidence>
<protein>
    <recommendedName>
        <fullName evidence="1">MgtC-like C-terminal domain-containing protein</fullName>
    </recommendedName>
</protein>
<gene>
    <name evidence="2" type="ORF">CALK_1160</name>
</gene>
<keyword evidence="3" id="KW-1185">Reference proteome</keyword>
<sequence>MARLRSFKSKTDSDNKICFMTVAVETQGELESLVEQIAERISLESGVRDLRWNLTNTEED</sequence>
<feature type="domain" description="MgtC-like C-terminal" evidence="1">
    <location>
        <begin position="3"/>
        <end position="52"/>
    </location>
</feature>
<proteinExistence type="predicted"/>
<name>U7D8P4_9BACT</name>
<evidence type="ECO:0000259" key="1">
    <source>
        <dbReference type="Pfam" id="PF21770"/>
    </source>
</evidence>
<dbReference type="Pfam" id="PF21770">
    <property type="entry name" value="MgtC_SapB_C"/>
    <property type="match status" value="1"/>
</dbReference>
<accession>U7D8P4</accession>
<dbReference type="Gene3D" id="3.30.70.260">
    <property type="match status" value="1"/>
</dbReference>
<dbReference type="STRING" id="1313304.CALK_1160"/>
<dbReference type="Proteomes" id="UP000017148">
    <property type="component" value="Unassembled WGS sequence"/>
</dbReference>